<dbReference type="InterPro" id="IPR036388">
    <property type="entry name" value="WH-like_DNA-bd_sf"/>
</dbReference>
<dbReference type="Gene3D" id="1.10.10.10">
    <property type="entry name" value="Winged helix-like DNA-binding domain superfamily/Winged helix DNA-binding domain"/>
    <property type="match status" value="1"/>
</dbReference>
<evidence type="ECO:0008006" key="3">
    <source>
        <dbReference type="Google" id="ProtNLM"/>
    </source>
</evidence>
<sequence>MPAMKRRLRRPSIPCRSVPTIRFKGVFASRVLELRRGGNPAAPRSVYTGIAMASPHSDGWRPRRFADDGGSGPFAALRGAGAPEVIPERSRMALYLVGVEGFGHQEIADIRGAAIASVMARLYWGAI</sequence>
<protein>
    <recommendedName>
        <fullName evidence="3">RNA methyltransferase</fullName>
    </recommendedName>
</protein>
<dbReference type="SUPFAM" id="SSF88659">
    <property type="entry name" value="Sigma3 and sigma4 domains of RNA polymerase sigma factors"/>
    <property type="match status" value="1"/>
</dbReference>
<dbReference type="Proteomes" id="UP001501563">
    <property type="component" value="Unassembled WGS sequence"/>
</dbReference>
<accession>A0ABP7LQ48</accession>
<dbReference type="InterPro" id="IPR013324">
    <property type="entry name" value="RNA_pol_sigma_r3/r4-like"/>
</dbReference>
<keyword evidence="2" id="KW-1185">Reference proteome</keyword>
<proteinExistence type="predicted"/>
<gene>
    <name evidence="1" type="ORF">GCM10022207_89740</name>
</gene>
<comment type="caution">
    <text evidence="1">The sequence shown here is derived from an EMBL/GenBank/DDBJ whole genome shotgun (WGS) entry which is preliminary data.</text>
</comment>
<reference evidence="2" key="1">
    <citation type="journal article" date="2019" name="Int. J. Syst. Evol. Microbiol.">
        <title>The Global Catalogue of Microorganisms (GCM) 10K type strain sequencing project: providing services to taxonomists for standard genome sequencing and annotation.</title>
        <authorList>
            <consortium name="The Broad Institute Genomics Platform"/>
            <consortium name="The Broad Institute Genome Sequencing Center for Infectious Disease"/>
            <person name="Wu L."/>
            <person name="Ma J."/>
        </authorList>
    </citation>
    <scope>NUCLEOTIDE SEQUENCE [LARGE SCALE GENOMIC DNA]</scope>
    <source>
        <strain evidence="2">JCM 16578</strain>
    </source>
</reference>
<organism evidence="1 2">
    <name type="scientific">Streptomyces lannensis</name>
    <dbReference type="NCBI Taxonomy" id="766498"/>
    <lineage>
        <taxon>Bacteria</taxon>
        <taxon>Bacillati</taxon>
        <taxon>Actinomycetota</taxon>
        <taxon>Actinomycetes</taxon>
        <taxon>Kitasatosporales</taxon>
        <taxon>Streptomycetaceae</taxon>
        <taxon>Streptomyces</taxon>
    </lineage>
</organism>
<evidence type="ECO:0000313" key="2">
    <source>
        <dbReference type="Proteomes" id="UP001501563"/>
    </source>
</evidence>
<name>A0ABP7LQ48_9ACTN</name>
<dbReference type="EMBL" id="BAAAZA010000064">
    <property type="protein sequence ID" value="GAA3906381.1"/>
    <property type="molecule type" value="Genomic_DNA"/>
</dbReference>
<evidence type="ECO:0000313" key="1">
    <source>
        <dbReference type="EMBL" id="GAA3906381.1"/>
    </source>
</evidence>